<sequence length="112" mass="12622">MYQSSLGHGPSSRHVIRSILPDCPTSYVRGILLGDQWSSLGHKEKQQQQTSNQIEAAGFSVRVRPRIPSATEAFTKNLDRKKIEMAAVDHNQIKSVKLLQGNRFQIPEKEKP</sequence>
<dbReference type="AlphaFoldDB" id="A0AAE1BAC5"/>
<keyword evidence="2" id="KW-1185">Reference proteome</keyword>
<dbReference type="Proteomes" id="UP001283361">
    <property type="component" value="Unassembled WGS sequence"/>
</dbReference>
<gene>
    <name evidence="1" type="ORF">RRG08_047218</name>
</gene>
<comment type="caution">
    <text evidence="1">The sequence shown here is derived from an EMBL/GenBank/DDBJ whole genome shotgun (WGS) entry which is preliminary data.</text>
</comment>
<dbReference type="EMBL" id="JAWDGP010000302">
    <property type="protein sequence ID" value="KAK3801552.1"/>
    <property type="molecule type" value="Genomic_DNA"/>
</dbReference>
<proteinExistence type="predicted"/>
<evidence type="ECO:0000313" key="1">
    <source>
        <dbReference type="EMBL" id="KAK3801552.1"/>
    </source>
</evidence>
<accession>A0AAE1BAC5</accession>
<evidence type="ECO:0000313" key="2">
    <source>
        <dbReference type="Proteomes" id="UP001283361"/>
    </source>
</evidence>
<organism evidence="1 2">
    <name type="scientific">Elysia crispata</name>
    <name type="common">lettuce slug</name>
    <dbReference type="NCBI Taxonomy" id="231223"/>
    <lineage>
        <taxon>Eukaryota</taxon>
        <taxon>Metazoa</taxon>
        <taxon>Spiralia</taxon>
        <taxon>Lophotrochozoa</taxon>
        <taxon>Mollusca</taxon>
        <taxon>Gastropoda</taxon>
        <taxon>Heterobranchia</taxon>
        <taxon>Euthyneura</taxon>
        <taxon>Panpulmonata</taxon>
        <taxon>Sacoglossa</taxon>
        <taxon>Placobranchoidea</taxon>
        <taxon>Plakobranchidae</taxon>
        <taxon>Elysia</taxon>
    </lineage>
</organism>
<name>A0AAE1BAC5_9GAST</name>
<protein>
    <submittedName>
        <fullName evidence="1">Uncharacterized protein</fullName>
    </submittedName>
</protein>
<reference evidence="1" key="1">
    <citation type="journal article" date="2023" name="G3 (Bethesda)">
        <title>A reference genome for the long-term kleptoplast-retaining sea slug Elysia crispata morphotype clarki.</title>
        <authorList>
            <person name="Eastman K.E."/>
            <person name="Pendleton A.L."/>
            <person name="Shaikh M.A."/>
            <person name="Suttiyut T."/>
            <person name="Ogas R."/>
            <person name="Tomko P."/>
            <person name="Gavelis G."/>
            <person name="Widhalm J.R."/>
            <person name="Wisecaver J.H."/>
        </authorList>
    </citation>
    <scope>NUCLEOTIDE SEQUENCE</scope>
    <source>
        <strain evidence="1">ECLA1</strain>
    </source>
</reference>